<dbReference type="Proteomes" id="UP000053260">
    <property type="component" value="Unassembled WGS sequence"/>
</dbReference>
<dbReference type="AlphaFoldDB" id="A0A101V1F8"/>
<evidence type="ECO:0000313" key="1">
    <source>
        <dbReference type="EMBL" id="KUO20731.1"/>
    </source>
</evidence>
<gene>
    <name evidence="1" type="ORF">AQJ91_12480</name>
</gene>
<name>A0A101V1F8_9ACTN</name>
<dbReference type="OrthoDB" id="3394995at2"/>
<organism evidence="1 2">
    <name type="scientific">Streptomyces dysideae</name>
    <dbReference type="NCBI Taxonomy" id="909626"/>
    <lineage>
        <taxon>Bacteria</taxon>
        <taxon>Bacillati</taxon>
        <taxon>Actinomycetota</taxon>
        <taxon>Actinomycetes</taxon>
        <taxon>Kitasatosporales</taxon>
        <taxon>Streptomycetaceae</taxon>
        <taxon>Streptomyces</taxon>
    </lineage>
</organism>
<protein>
    <submittedName>
        <fullName evidence="1">Uncharacterized protein</fullName>
    </submittedName>
</protein>
<reference evidence="1 2" key="1">
    <citation type="submission" date="2015-10" db="EMBL/GenBank/DDBJ databases">
        <title>Draft genome sequence of Streptomyces sp. RV15, isolated from a marine sponge.</title>
        <authorList>
            <person name="Ruckert C."/>
            <person name="Abdelmohsen U.R."/>
            <person name="Winkler A."/>
            <person name="Hentschel U."/>
            <person name="Kalinowski J."/>
            <person name="Kampfer P."/>
            <person name="Glaeser S."/>
        </authorList>
    </citation>
    <scope>NUCLEOTIDE SEQUENCE [LARGE SCALE GENOMIC DNA]</scope>
    <source>
        <strain evidence="1 2">RV15</strain>
    </source>
</reference>
<dbReference type="EMBL" id="LMXB01000031">
    <property type="protein sequence ID" value="KUO20731.1"/>
    <property type="molecule type" value="Genomic_DNA"/>
</dbReference>
<accession>A0A101V1F8</accession>
<evidence type="ECO:0000313" key="2">
    <source>
        <dbReference type="Proteomes" id="UP000053260"/>
    </source>
</evidence>
<sequence length="170" mass="19089">MDASFSDFESVVLELARHSGSETVDLSSGHARWDVYRRAMDSPAQWGPLLEIAGLEPDPSIAMSVVLQMLERVPEAERISWTERISAEDKRSLADLRVRELRILDAVSGDAGTDYAPTFDEISEWSDWLQRRASEGSTSSTVLAQLSQSGRTRRVRHLSAERLRMLRQAS</sequence>
<dbReference type="RefSeq" id="WP_067019769.1">
    <property type="nucleotide sequence ID" value="NZ_KQ949080.1"/>
</dbReference>
<comment type="caution">
    <text evidence="1">The sequence shown here is derived from an EMBL/GenBank/DDBJ whole genome shotgun (WGS) entry which is preliminary data.</text>
</comment>
<keyword evidence="2" id="KW-1185">Reference proteome</keyword>
<proteinExistence type="predicted"/>